<feature type="compositionally biased region" description="Basic and acidic residues" evidence="2">
    <location>
        <begin position="105"/>
        <end position="118"/>
    </location>
</feature>
<dbReference type="GO" id="GO:0008009">
    <property type="term" value="F:chemokine activity"/>
    <property type="evidence" value="ECO:0007669"/>
    <property type="project" value="InterPro"/>
</dbReference>
<dbReference type="SUPFAM" id="SSF54117">
    <property type="entry name" value="Interleukin 8-like chemokines"/>
    <property type="match status" value="1"/>
</dbReference>
<dbReference type="InterPro" id="IPR036048">
    <property type="entry name" value="Interleukin_8-like_sf"/>
</dbReference>
<dbReference type="InterPro" id="IPR001811">
    <property type="entry name" value="Chemokine_IL8-like_dom"/>
</dbReference>
<dbReference type="GeneTree" id="ENSGT00940000175314"/>
<reference evidence="4" key="1">
    <citation type="submission" date="2025-08" db="UniProtKB">
        <authorList>
            <consortium name="Ensembl"/>
        </authorList>
    </citation>
    <scope>IDENTIFICATION</scope>
</reference>
<dbReference type="RefSeq" id="XP_026169695.1">
    <property type="nucleotide sequence ID" value="XM_026313910.2"/>
</dbReference>
<keyword evidence="1" id="KW-0202">Cytokine</keyword>
<organism evidence="4 5">
    <name type="scientific">Mastacembelus armatus</name>
    <name type="common">zig-zag eel</name>
    <dbReference type="NCBI Taxonomy" id="205130"/>
    <lineage>
        <taxon>Eukaryota</taxon>
        <taxon>Metazoa</taxon>
        <taxon>Chordata</taxon>
        <taxon>Craniata</taxon>
        <taxon>Vertebrata</taxon>
        <taxon>Euteleostomi</taxon>
        <taxon>Actinopterygii</taxon>
        <taxon>Neopterygii</taxon>
        <taxon>Teleostei</taxon>
        <taxon>Neoteleostei</taxon>
        <taxon>Acanthomorphata</taxon>
        <taxon>Anabantaria</taxon>
        <taxon>Synbranchiformes</taxon>
        <taxon>Mastacembelidae</taxon>
        <taxon>Mastacembelus</taxon>
    </lineage>
</organism>
<dbReference type="Proteomes" id="UP000261640">
    <property type="component" value="Unplaced"/>
</dbReference>
<dbReference type="CDD" id="cd00272">
    <property type="entry name" value="Chemokine_CC"/>
    <property type="match status" value="1"/>
</dbReference>
<evidence type="ECO:0000259" key="3">
    <source>
        <dbReference type="SMART" id="SM00199"/>
    </source>
</evidence>
<feature type="domain" description="Chemokine interleukin-8-like" evidence="3">
    <location>
        <begin position="43"/>
        <end position="102"/>
    </location>
</feature>
<dbReference type="GO" id="GO:0005615">
    <property type="term" value="C:extracellular space"/>
    <property type="evidence" value="ECO:0007669"/>
    <property type="project" value="UniProtKB-KW"/>
</dbReference>
<dbReference type="PANTHER" id="PTHR12015:SF177">
    <property type="entry name" value="CHEMOKINE INTERLEUKIN-8-LIKE DOMAIN-CONTAINING PROTEIN"/>
    <property type="match status" value="1"/>
</dbReference>
<dbReference type="GeneID" id="113134504"/>
<dbReference type="Ensembl" id="ENSMAMT00000051640.1">
    <property type="protein sequence ID" value="ENSMAMP00000037417.1"/>
    <property type="gene ID" value="ENSMAMG00000027850.1"/>
</dbReference>
<proteinExistence type="predicted"/>
<dbReference type="SMART" id="SM00199">
    <property type="entry name" value="SCY"/>
    <property type="match status" value="1"/>
</dbReference>
<feature type="compositionally biased region" description="Basic residues" evidence="2">
    <location>
        <begin position="142"/>
        <end position="153"/>
    </location>
</feature>
<dbReference type="InterPro" id="IPR039809">
    <property type="entry name" value="Chemokine_b/g/d"/>
</dbReference>
<dbReference type="PANTHER" id="PTHR12015">
    <property type="entry name" value="SMALL INDUCIBLE CYTOKINE A"/>
    <property type="match status" value="1"/>
</dbReference>
<dbReference type="Pfam" id="PF00048">
    <property type="entry name" value="IL8"/>
    <property type="match status" value="1"/>
</dbReference>
<dbReference type="OrthoDB" id="8934837at2759"/>
<dbReference type="Gene3D" id="2.40.50.40">
    <property type="match status" value="1"/>
</dbReference>
<evidence type="ECO:0000256" key="2">
    <source>
        <dbReference type="SAM" id="MobiDB-lite"/>
    </source>
</evidence>
<evidence type="ECO:0000313" key="5">
    <source>
        <dbReference type="Proteomes" id="UP000261640"/>
    </source>
</evidence>
<sequence length="153" mass="16926">MLHSPCEGQSHGVILKMRLNLVLGTLLCIITWISLSHATHGPVQNCCAMWSTTRLRHRQIKNYTMQSGGACPIKAVVFHTVRGKRVCSNPNIQWVKDAILKVDNDKKSEEMNEERSARDTTPAFSSTSNSTQQTAGVESRGKRTGKGGRKMCS</sequence>
<dbReference type="AlphaFoldDB" id="A0A7N8WKS5"/>
<protein>
    <submittedName>
        <fullName evidence="4">Lymphotactin-like</fullName>
    </submittedName>
</protein>
<evidence type="ECO:0000313" key="4">
    <source>
        <dbReference type="Ensembl" id="ENSMAMP00000037417.1"/>
    </source>
</evidence>
<keyword evidence="5" id="KW-1185">Reference proteome</keyword>
<dbReference type="InParanoid" id="A0A7N8WKS5"/>
<evidence type="ECO:0000256" key="1">
    <source>
        <dbReference type="ARBA" id="ARBA00022514"/>
    </source>
</evidence>
<name>A0A7N8WKS5_9TELE</name>
<feature type="region of interest" description="Disordered" evidence="2">
    <location>
        <begin position="105"/>
        <end position="153"/>
    </location>
</feature>
<feature type="compositionally biased region" description="Polar residues" evidence="2">
    <location>
        <begin position="122"/>
        <end position="136"/>
    </location>
</feature>
<reference evidence="4" key="2">
    <citation type="submission" date="2025-09" db="UniProtKB">
        <authorList>
            <consortium name="Ensembl"/>
        </authorList>
    </citation>
    <scope>IDENTIFICATION</scope>
</reference>
<dbReference type="GO" id="GO:0006955">
    <property type="term" value="P:immune response"/>
    <property type="evidence" value="ECO:0007669"/>
    <property type="project" value="InterPro"/>
</dbReference>
<accession>A0A7N8WKS5</accession>